<gene>
    <name evidence="2" type="ORF">GCM10009665_04570</name>
</gene>
<name>A0ABN1VQ30_9ACTN</name>
<comment type="caution">
    <text evidence="2">The sequence shown here is derived from an EMBL/GenBank/DDBJ whole genome shotgun (WGS) entry which is preliminary data.</text>
</comment>
<evidence type="ECO:0000313" key="2">
    <source>
        <dbReference type="EMBL" id="GAA1217765.1"/>
    </source>
</evidence>
<organism evidence="2 3">
    <name type="scientific">Kitasatospora nipponensis</name>
    <dbReference type="NCBI Taxonomy" id="258049"/>
    <lineage>
        <taxon>Bacteria</taxon>
        <taxon>Bacillati</taxon>
        <taxon>Actinomycetota</taxon>
        <taxon>Actinomycetes</taxon>
        <taxon>Kitasatosporales</taxon>
        <taxon>Streptomycetaceae</taxon>
        <taxon>Kitasatospora</taxon>
    </lineage>
</organism>
<feature type="signal peptide" evidence="1">
    <location>
        <begin position="1"/>
        <end position="29"/>
    </location>
</feature>
<dbReference type="Proteomes" id="UP001500037">
    <property type="component" value="Unassembled WGS sequence"/>
</dbReference>
<keyword evidence="3" id="KW-1185">Reference proteome</keyword>
<sequence length="76" mass="7734">MALRTAVSTMALAAMVVVGGLIAAPAAQASGLTYIGMYPNAAACNAAGQAYVDSGQAVIYFCDVAPQTARLSVRFY</sequence>
<dbReference type="EMBL" id="BAAALF010000004">
    <property type="protein sequence ID" value="GAA1217765.1"/>
    <property type="molecule type" value="Genomic_DNA"/>
</dbReference>
<dbReference type="RefSeq" id="WP_344438390.1">
    <property type="nucleotide sequence ID" value="NZ_BAAALF010000004.1"/>
</dbReference>
<reference evidence="2 3" key="1">
    <citation type="journal article" date="2019" name="Int. J. Syst. Evol. Microbiol.">
        <title>The Global Catalogue of Microorganisms (GCM) 10K type strain sequencing project: providing services to taxonomists for standard genome sequencing and annotation.</title>
        <authorList>
            <consortium name="The Broad Institute Genomics Platform"/>
            <consortium name="The Broad Institute Genome Sequencing Center for Infectious Disease"/>
            <person name="Wu L."/>
            <person name="Ma J."/>
        </authorList>
    </citation>
    <scope>NUCLEOTIDE SEQUENCE [LARGE SCALE GENOMIC DNA]</scope>
    <source>
        <strain evidence="2 3">JCM 13004</strain>
    </source>
</reference>
<evidence type="ECO:0000256" key="1">
    <source>
        <dbReference type="SAM" id="SignalP"/>
    </source>
</evidence>
<keyword evidence="1" id="KW-0732">Signal</keyword>
<evidence type="ECO:0000313" key="3">
    <source>
        <dbReference type="Proteomes" id="UP001500037"/>
    </source>
</evidence>
<accession>A0ABN1VQ30</accession>
<protein>
    <submittedName>
        <fullName evidence="2">Uncharacterized protein</fullName>
    </submittedName>
</protein>
<feature type="chain" id="PRO_5046844496" evidence="1">
    <location>
        <begin position="30"/>
        <end position="76"/>
    </location>
</feature>
<proteinExistence type="predicted"/>